<dbReference type="InterPro" id="IPR004843">
    <property type="entry name" value="Calcineurin-like_PHP"/>
</dbReference>
<dbReference type="RefSeq" id="WP_016416581.1">
    <property type="nucleotide sequence ID" value="NZ_AUAB01000002.1"/>
</dbReference>
<name>S2KL28_LITA3</name>
<dbReference type="eggNOG" id="COG0639">
    <property type="taxonomic scope" value="Bacteria"/>
</dbReference>
<dbReference type="AlphaFoldDB" id="S2KL28"/>
<gene>
    <name evidence="2" type="ORF">L861_09890</name>
</gene>
<dbReference type="STRING" id="1121939.L861_09890"/>
<dbReference type="SUPFAM" id="SSF56300">
    <property type="entry name" value="Metallo-dependent phosphatases"/>
    <property type="match status" value="1"/>
</dbReference>
<dbReference type="PANTHER" id="PTHR42850:SF7">
    <property type="entry name" value="BIS(5'-NUCLEOSYL)-TETRAPHOSPHATASE PRPE [ASYMMETRICAL]"/>
    <property type="match status" value="1"/>
</dbReference>
<dbReference type="PATRIC" id="fig|1121939.11.peg.2071"/>
<dbReference type="PANTHER" id="PTHR42850">
    <property type="entry name" value="METALLOPHOSPHOESTERASE"/>
    <property type="match status" value="1"/>
</dbReference>
<accession>S2KL28</accession>
<reference evidence="2 3" key="1">
    <citation type="journal article" date="2013" name="Genome Announc.">
        <title>Draft genome sequence of the moderately halophilic gammaproteobacterium Halomonas anticariensis FP35.</title>
        <authorList>
            <person name="Tahrioui A."/>
            <person name="Quesada E."/>
            <person name="Llamas I."/>
        </authorList>
    </citation>
    <scope>NUCLEOTIDE SEQUENCE [LARGE SCALE GENOMIC DNA]</scope>
    <source>
        <strain evidence="3">DSM 16096 / CECT 5854 / LMG 22089 / FP35</strain>
    </source>
</reference>
<keyword evidence="3" id="KW-1185">Reference proteome</keyword>
<dbReference type="GO" id="GO:0016791">
    <property type="term" value="F:phosphatase activity"/>
    <property type="evidence" value="ECO:0007669"/>
    <property type="project" value="TreeGrafter"/>
</dbReference>
<dbReference type="Gene3D" id="3.60.21.10">
    <property type="match status" value="1"/>
</dbReference>
<dbReference type="OrthoDB" id="9807890at2"/>
<dbReference type="GO" id="GO:0005737">
    <property type="term" value="C:cytoplasm"/>
    <property type="evidence" value="ECO:0007669"/>
    <property type="project" value="TreeGrafter"/>
</dbReference>
<sequence length="312" mass="35380">MFDLIGDIHGYATPLKLLLDRLGYRERKGVWSHPKRQVVFLGDFIDRGPEQMATVHIAQTMVESGQALAVMGNHEFNAVAWASEDPDIPGGRLRHHSDRNRRQHQAYLDQVGEGSPLHQEHIDWFKTLPLYLDLEGLRVVHACWHRPSLDMLVDYLDAHQRILPDAWPALTREDTPAFDALETLLKGLEVPLPAGTEFLDKDGNPRGHIRTRWWELEGITYRDLAMVPPEVIGEIPHEPIPDDVLPGYEGDKPLFVGHYWLTGIPEPLTPHIACLDYSIAAGHTHNGNNGKLCAYRWDGETELDAGKFVWVE</sequence>
<dbReference type="Proteomes" id="UP000014463">
    <property type="component" value="Unassembled WGS sequence"/>
</dbReference>
<evidence type="ECO:0000313" key="2">
    <source>
        <dbReference type="EMBL" id="EPC02645.1"/>
    </source>
</evidence>
<dbReference type="InterPro" id="IPR029052">
    <property type="entry name" value="Metallo-depent_PP-like"/>
</dbReference>
<dbReference type="InterPro" id="IPR050126">
    <property type="entry name" value="Ap4A_hydrolase"/>
</dbReference>
<feature type="domain" description="Calcineurin-like phosphoesterase" evidence="1">
    <location>
        <begin position="4"/>
        <end position="136"/>
    </location>
</feature>
<dbReference type="Pfam" id="PF00149">
    <property type="entry name" value="Metallophos"/>
    <property type="match status" value="1"/>
</dbReference>
<protein>
    <recommendedName>
        <fullName evidence="1">Calcineurin-like phosphoesterase domain-containing protein</fullName>
    </recommendedName>
</protein>
<evidence type="ECO:0000313" key="3">
    <source>
        <dbReference type="Proteomes" id="UP000014463"/>
    </source>
</evidence>
<evidence type="ECO:0000259" key="1">
    <source>
        <dbReference type="Pfam" id="PF00149"/>
    </source>
</evidence>
<proteinExistence type="predicted"/>
<organism evidence="2 3">
    <name type="scientific">Litchfieldella anticariensis (strain DSM 16096 / CECT 5854 / CIP 108499 / LMG 22089 / FP35)</name>
    <name type="common">Halomonas anticariensis</name>
    <dbReference type="NCBI Taxonomy" id="1121939"/>
    <lineage>
        <taxon>Bacteria</taxon>
        <taxon>Pseudomonadati</taxon>
        <taxon>Pseudomonadota</taxon>
        <taxon>Gammaproteobacteria</taxon>
        <taxon>Oceanospirillales</taxon>
        <taxon>Halomonadaceae</taxon>
        <taxon>Litchfieldella</taxon>
    </lineage>
</organism>
<dbReference type="EMBL" id="ASTJ01000024">
    <property type="protein sequence ID" value="EPC02645.1"/>
    <property type="molecule type" value="Genomic_DNA"/>
</dbReference>
<comment type="caution">
    <text evidence="2">The sequence shown here is derived from an EMBL/GenBank/DDBJ whole genome shotgun (WGS) entry which is preliminary data.</text>
</comment>